<keyword evidence="5" id="KW-0227">DNA damage</keyword>
<evidence type="ECO:0000256" key="4">
    <source>
        <dbReference type="ARBA" id="ARBA00022723"/>
    </source>
</evidence>
<dbReference type="Gene3D" id="2.40.50.140">
    <property type="entry name" value="Nucleic acid-binding proteins"/>
    <property type="match status" value="1"/>
</dbReference>
<feature type="compositionally biased region" description="Low complexity" evidence="10">
    <location>
        <begin position="288"/>
        <end position="297"/>
    </location>
</feature>
<dbReference type="EC" id="6.5.1.2" evidence="1"/>
<protein>
    <recommendedName>
        <fullName evidence="1">DNA ligase (NAD(+))</fullName>
        <ecNumber evidence="1">6.5.1.2</ecNumber>
    </recommendedName>
</protein>
<dbReference type="SUPFAM" id="SSF50249">
    <property type="entry name" value="Nucleic acid-binding proteins"/>
    <property type="match status" value="1"/>
</dbReference>
<evidence type="ECO:0000256" key="7">
    <source>
        <dbReference type="ARBA" id="ARBA00023027"/>
    </source>
</evidence>
<dbReference type="InterPro" id="IPR013839">
    <property type="entry name" value="DNAligase_adenylation"/>
</dbReference>
<evidence type="ECO:0000256" key="3">
    <source>
        <dbReference type="ARBA" id="ARBA00022705"/>
    </source>
</evidence>
<dbReference type="AlphaFoldDB" id="A0A2N9AIR5"/>
<dbReference type="Gene3D" id="3.30.470.30">
    <property type="entry name" value="DNA ligase/mRNA capping enzyme"/>
    <property type="match status" value="1"/>
</dbReference>
<dbReference type="SMART" id="SM00532">
    <property type="entry name" value="LIGANc"/>
    <property type="match status" value="1"/>
</dbReference>
<organism evidence="12 13">
    <name type="scientific">Methylorubrum extorquens</name>
    <name type="common">Methylobacterium dichloromethanicum</name>
    <name type="synonym">Methylobacterium extorquens</name>
    <dbReference type="NCBI Taxonomy" id="408"/>
    <lineage>
        <taxon>Bacteria</taxon>
        <taxon>Pseudomonadati</taxon>
        <taxon>Pseudomonadota</taxon>
        <taxon>Alphaproteobacteria</taxon>
        <taxon>Hyphomicrobiales</taxon>
        <taxon>Methylobacteriaceae</taxon>
        <taxon>Methylorubrum</taxon>
    </lineage>
</organism>
<sequence>MRFFAYAWGEVSEPFTDTQSAVLERFRGWGLPVNPRTKLCRSAEEMIAHYRTIEAERAGLGYDIDGVVYKVDDLGFQRRLGFVSRAPRWALAHKFAAQEAITELLAIDINVGRTGSLNPLARLKPVTVGGVVVSNATLHNEGYVQGVGADGEPIREGRDIRVGDTVIVVRAGDVIPKVRDVVIDKRPADAVPYVFPDTCPACGSRAVRELNPRTKKLDAIRRCTGGLICPAQGGRAAEALRLAQRLRPRRLRPDLYRGAVRGRPREAACRPVPTGVRAAEGGDRRPARSPLRAAPYRGRAGAEEADQEEG</sequence>
<feature type="domain" description="NAD-dependent DNA ligase N-terminal" evidence="11">
    <location>
        <begin position="1"/>
        <end position="247"/>
    </location>
</feature>
<evidence type="ECO:0000259" key="11">
    <source>
        <dbReference type="SMART" id="SM00532"/>
    </source>
</evidence>
<evidence type="ECO:0000256" key="6">
    <source>
        <dbReference type="ARBA" id="ARBA00022833"/>
    </source>
</evidence>
<dbReference type="Proteomes" id="UP000233769">
    <property type="component" value="Chromosome tk0001"/>
</dbReference>
<feature type="region of interest" description="Disordered" evidence="10">
    <location>
        <begin position="266"/>
        <end position="310"/>
    </location>
</feature>
<comment type="catalytic activity">
    <reaction evidence="9">
        <text>NAD(+) + (deoxyribonucleotide)n-3'-hydroxyl + 5'-phospho-(deoxyribonucleotide)m = (deoxyribonucleotide)n+m + AMP + beta-nicotinamide D-nucleotide.</text>
        <dbReference type="EC" id="6.5.1.2"/>
    </reaction>
</comment>
<dbReference type="Pfam" id="PF01653">
    <property type="entry name" value="DNA_ligase_aden"/>
    <property type="match status" value="1"/>
</dbReference>
<dbReference type="GO" id="GO:0006260">
    <property type="term" value="P:DNA replication"/>
    <property type="evidence" value="ECO:0007669"/>
    <property type="project" value="UniProtKB-KW"/>
</dbReference>
<reference evidence="13" key="1">
    <citation type="submission" date="2017-10" db="EMBL/GenBank/DDBJ databases">
        <authorList>
            <person name="Regsiter A."/>
            <person name="William W."/>
        </authorList>
    </citation>
    <scope>NUCLEOTIDE SEQUENCE [LARGE SCALE GENOMIC DNA]</scope>
</reference>
<dbReference type="SUPFAM" id="SSF56091">
    <property type="entry name" value="DNA ligase/mRNA capping enzyme, catalytic domain"/>
    <property type="match status" value="1"/>
</dbReference>
<proteinExistence type="predicted"/>
<keyword evidence="8" id="KW-0234">DNA repair</keyword>
<dbReference type="InterPro" id="IPR033136">
    <property type="entry name" value="DNA_ligase_CS"/>
</dbReference>
<name>A0A2N9AIR5_METEX</name>
<dbReference type="PROSITE" id="PS01056">
    <property type="entry name" value="DNA_LIGASE_N2"/>
    <property type="match status" value="1"/>
</dbReference>
<keyword evidence="3" id="KW-0235">DNA replication</keyword>
<evidence type="ECO:0000256" key="8">
    <source>
        <dbReference type="ARBA" id="ARBA00023204"/>
    </source>
</evidence>
<dbReference type="GO" id="GO:0006281">
    <property type="term" value="P:DNA repair"/>
    <property type="evidence" value="ECO:0007669"/>
    <property type="project" value="UniProtKB-KW"/>
</dbReference>
<dbReference type="InterPro" id="IPR013840">
    <property type="entry name" value="DNAligase_N"/>
</dbReference>
<dbReference type="Pfam" id="PF03120">
    <property type="entry name" value="OB_DNA_ligase"/>
    <property type="match status" value="1"/>
</dbReference>
<dbReference type="Pfam" id="PF03119">
    <property type="entry name" value="DNA_ligase_ZBD"/>
    <property type="match status" value="1"/>
</dbReference>
<dbReference type="InterPro" id="IPR004150">
    <property type="entry name" value="NAD_DNA_ligase_OB"/>
</dbReference>
<dbReference type="InterPro" id="IPR012340">
    <property type="entry name" value="NA-bd_OB-fold"/>
</dbReference>
<gene>
    <name evidence="12" type="ORF">TK0001_0656</name>
</gene>
<evidence type="ECO:0000256" key="5">
    <source>
        <dbReference type="ARBA" id="ARBA00022763"/>
    </source>
</evidence>
<evidence type="ECO:0000313" key="12">
    <source>
        <dbReference type="EMBL" id="SOR27258.1"/>
    </source>
</evidence>
<evidence type="ECO:0000256" key="2">
    <source>
        <dbReference type="ARBA" id="ARBA00022598"/>
    </source>
</evidence>
<dbReference type="InterPro" id="IPR004149">
    <property type="entry name" value="Znf_DNAligase_C4"/>
</dbReference>
<dbReference type="GO" id="GO:0003911">
    <property type="term" value="F:DNA ligase (NAD+) activity"/>
    <property type="evidence" value="ECO:0007669"/>
    <property type="project" value="UniProtKB-EC"/>
</dbReference>
<accession>A0A2N9AIR5</accession>
<dbReference type="Gene3D" id="6.20.10.30">
    <property type="match status" value="1"/>
</dbReference>
<keyword evidence="6" id="KW-0862">Zinc</keyword>
<evidence type="ECO:0000256" key="10">
    <source>
        <dbReference type="SAM" id="MobiDB-lite"/>
    </source>
</evidence>
<evidence type="ECO:0000313" key="13">
    <source>
        <dbReference type="Proteomes" id="UP000233769"/>
    </source>
</evidence>
<keyword evidence="4" id="KW-0479">Metal-binding</keyword>
<dbReference type="GO" id="GO:0046872">
    <property type="term" value="F:metal ion binding"/>
    <property type="evidence" value="ECO:0007669"/>
    <property type="project" value="UniProtKB-KW"/>
</dbReference>
<keyword evidence="2" id="KW-0436">Ligase</keyword>
<evidence type="ECO:0000256" key="1">
    <source>
        <dbReference type="ARBA" id="ARBA00012722"/>
    </source>
</evidence>
<evidence type="ECO:0000256" key="9">
    <source>
        <dbReference type="ARBA" id="ARBA00034005"/>
    </source>
</evidence>
<keyword evidence="7" id="KW-0520">NAD</keyword>
<dbReference type="EMBL" id="LT962688">
    <property type="protein sequence ID" value="SOR27258.1"/>
    <property type="molecule type" value="Genomic_DNA"/>
</dbReference>